<dbReference type="AlphaFoldDB" id="R7SFY0"/>
<reference evidence="2" key="1">
    <citation type="journal article" date="2012" name="Science">
        <title>The Paleozoic origin of enzymatic lignin decomposition reconstructed from 31 fungal genomes.</title>
        <authorList>
            <person name="Floudas D."/>
            <person name="Binder M."/>
            <person name="Riley R."/>
            <person name="Barry K."/>
            <person name="Blanchette R.A."/>
            <person name="Henrissat B."/>
            <person name="Martinez A.T."/>
            <person name="Otillar R."/>
            <person name="Spatafora J.W."/>
            <person name="Yadav J.S."/>
            <person name="Aerts A."/>
            <person name="Benoit I."/>
            <person name="Boyd A."/>
            <person name="Carlson A."/>
            <person name="Copeland A."/>
            <person name="Coutinho P.M."/>
            <person name="de Vries R.P."/>
            <person name="Ferreira P."/>
            <person name="Findley K."/>
            <person name="Foster B."/>
            <person name="Gaskell J."/>
            <person name="Glotzer D."/>
            <person name="Gorecki P."/>
            <person name="Heitman J."/>
            <person name="Hesse C."/>
            <person name="Hori C."/>
            <person name="Igarashi K."/>
            <person name="Jurgens J.A."/>
            <person name="Kallen N."/>
            <person name="Kersten P."/>
            <person name="Kohler A."/>
            <person name="Kuees U."/>
            <person name="Kumar T.K.A."/>
            <person name="Kuo A."/>
            <person name="LaButti K."/>
            <person name="Larrondo L.F."/>
            <person name="Lindquist E."/>
            <person name="Ling A."/>
            <person name="Lombard V."/>
            <person name="Lucas S."/>
            <person name="Lundell T."/>
            <person name="Martin R."/>
            <person name="McLaughlin D.J."/>
            <person name="Morgenstern I."/>
            <person name="Morin E."/>
            <person name="Murat C."/>
            <person name="Nagy L.G."/>
            <person name="Nolan M."/>
            <person name="Ohm R.A."/>
            <person name="Patyshakuliyeva A."/>
            <person name="Rokas A."/>
            <person name="Ruiz-Duenas F.J."/>
            <person name="Sabat G."/>
            <person name="Salamov A."/>
            <person name="Samejima M."/>
            <person name="Schmutz J."/>
            <person name="Slot J.C."/>
            <person name="St John F."/>
            <person name="Stenlid J."/>
            <person name="Sun H."/>
            <person name="Sun S."/>
            <person name="Syed K."/>
            <person name="Tsang A."/>
            <person name="Wiebenga A."/>
            <person name="Young D."/>
            <person name="Pisabarro A."/>
            <person name="Eastwood D.C."/>
            <person name="Martin F."/>
            <person name="Cullen D."/>
            <person name="Grigoriev I.V."/>
            <person name="Hibbett D.S."/>
        </authorList>
    </citation>
    <scope>NUCLEOTIDE SEQUENCE [LARGE SCALE GENOMIC DNA]</scope>
    <source>
        <strain evidence="2">RWD-64-598 SS2</strain>
    </source>
</reference>
<protein>
    <submittedName>
        <fullName evidence="1">Uncharacterized protein</fullName>
    </submittedName>
</protein>
<evidence type="ECO:0000313" key="2">
    <source>
        <dbReference type="Proteomes" id="UP000053558"/>
    </source>
</evidence>
<evidence type="ECO:0000313" key="1">
    <source>
        <dbReference type="EMBL" id="EIW73994.1"/>
    </source>
</evidence>
<keyword evidence="2" id="KW-1185">Reference proteome</keyword>
<sequence>MPHKVFDIELDDIQYDFTIYDNDLDKLTCEHQDDLVDNCLISLDQTFCHYGGTTLSITPFSSFCHRPPLISIRTFRINVTPRHFQRVPWHDIFSALPTIQCLHAMLDDTRLIQMIEVLAPHSQVVLAPQLKELSLKLYEDDVDDTTCLGRCVADVLEQRALTGMILDKLIGWGFYMLKPHLMKVRRVVEDVQGFEENDQ</sequence>
<name>R7SFY0_CONPW</name>
<accession>R7SFY0</accession>
<dbReference type="Proteomes" id="UP000053558">
    <property type="component" value="Unassembled WGS sequence"/>
</dbReference>
<proteinExistence type="predicted"/>
<gene>
    <name evidence="1" type="ORF">CONPUDRAFT_160486</name>
</gene>
<dbReference type="RefSeq" id="XP_007775821.1">
    <property type="nucleotide sequence ID" value="XM_007777631.1"/>
</dbReference>
<dbReference type="EMBL" id="JH711596">
    <property type="protein sequence ID" value="EIW73994.1"/>
    <property type="molecule type" value="Genomic_DNA"/>
</dbReference>
<organism evidence="1 2">
    <name type="scientific">Coniophora puteana (strain RWD-64-598)</name>
    <name type="common">Brown rot fungus</name>
    <dbReference type="NCBI Taxonomy" id="741705"/>
    <lineage>
        <taxon>Eukaryota</taxon>
        <taxon>Fungi</taxon>
        <taxon>Dikarya</taxon>
        <taxon>Basidiomycota</taxon>
        <taxon>Agaricomycotina</taxon>
        <taxon>Agaricomycetes</taxon>
        <taxon>Agaricomycetidae</taxon>
        <taxon>Boletales</taxon>
        <taxon>Coniophorineae</taxon>
        <taxon>Coniophoraceae</taxon>
        <taxon>Coniophora</taxon>
    </lineage>
</organism>
<dbReference type="GeneID" id="19204302"/>
<dbReference type="KEGG" id="cput:CONPUDRAFT_160486"/>